<feature type="signal peptide" evidence="1">
    <location>
        <begin position="1"/>
        <end position="20"/>
    </location>
</feature>
<keyword evidence="3" id="KW-1185">Reference proteome</keyword>
<dbReference type="AlphaFoldDB" id="A0AAV5TN34"/>
<feature type="non-terminal residue" evidence="2">
    <location>
        <position position="1"/>
    </location>
</feature>
<evidence type="ECO:0000256" key="1">
    <source>
        <dbReference type="SAM" id="SignalP"/>
    </source>
</evidence>
<evidence type="ECO:0000313" key="2">
    <source>
        <dbReference type="EMBL" id="GMS95721.1"/>
    </source>
</evidence>
<proteinExistence type="predicted"/>
<organism evidence="2 3">
    <name type="scientific">Pristionchus entomophagus</name>
    <dbReference type="NCBI Taxonomy" id="358040"/>
    <lineage>
        <taxon>Eukaryota</taxon>
        <taxon>Metazoa</taxon>
        <taxon>Ecdysozoa</taxon>
        <taxon>Nematoda</taxon>
        <taxon>Chromadorea</taxon>
        <taxon>Rhabditida</taxon>
        <taxon>Rhabditina</taxon>
        <taxon>Diplogasteromorpha</taxon>
        <taxon>Diplogasteroidea</taxon>
        <taxon>Neodiplogasteridae</taxon>
        <taxon>Pristionchus</taxon>
    </lineage>
</organism>
<feature type="chain" id="PRO_5043887721" evidence="1">
    <location>
        <begin position="21"/>
        <end position="63"/>
    </location>
</feature>
<evidence type="ECO:0000313" key="3">
    <source>
        <dbReference type="Proteomes" id="UP001432027"/>
    </source>
</evidence>
<accession>A0AAV5TN34</accession>
<keyword evidence="1" id="KW-0732">Signal</keyword>
<comment type="caution">
    <text evidence="2">The sequence shown here is derived from an EMBL/GenBank/DDBJ whole genome shotgun (WGS) entry which is preliminary data.</text>
</comment>
<sequence length="63" mass="6805">PVLALIVSLLLAILVFCICAALLCTRGDPWTEEMDVDTSFQPKSIVISSSVPSVVNPRNSWTS</sequence>
<dbReference type="EMBL" id="BTSX01000004">
    <property type="protein sequence ID" value="GMS95721.1"/>
    <property type="molecule type" value="Genomic_DNA"/>
</dbReference>
<dbReference type="Proteomes" id="UP001432027">
    <property type="component" value="Unassembled WGS sequence"/>
</dbReference>
<protein>
    <submittedName>
        <fullName evidence="2">Uncharacterized protein</fullName>
    </submittedName>
</protein>
<reference evidence="2" key="1">
    <citation type="submission" date="2023-10" db="EMBL/GenBank/DDBJ databases">
        <title>Genome assembly of Pristionchus species.</title>
        <authorList>
            <person name="Yoshida K."/>
            <person name="Sommer R.J."/>
        </authorList>
    </citation>
    <scope>NUCLEOTIDE SEQUENCE</scope>
    <source>
        <strain evidence="2">RS0144</strain>
    </source>
</reference>
<gene>
    <name evidence="2" type="ORF">PENTCL1PPCAC_17896</name>
</gene>
<name>A0AAV5TN34_9BILA</name>